<sequence>MRTEQKPLLSGFGFHTTAQEALAGRDLHGKVAMITGGHGGIGLETTRVLSEAGATVIVGARHVQQALQNVSLFKNVEVLQLDLSDPASIDAFASEFLKSDRQLDILIHNAGVTAPPESKDFRGYDSQLATNYLSHFQLTVRVWEALKKSGSARVVSLSSIGHMDGQIDLSDLNFNTRPYHWGISYGQSKTACSLLAIELDKRGKEHGIRAFAVHPGGILTGLTRHISDEDLALWGVHRDASGSFIQPEGFKTIEEGAATTVWCAANPILEGKGGVYCEDCDIAEIVPDDYSMRKGVRNWAIDPELAESLWKTSEELLNIPHGAIPQASN</sequence>
<reference evidence="3 4" key="1">
    <citation type="submission" date="2024-04" db="EMBL/GenBank/DDBJ databases">
        <title>draft genome sequnece of Paenibacillus filicis.</title>
        <authorList>
            <person name="Kim D.-U."/>
        </authorList>
    </citation>
    <scope>NUCLEOTIDE SEQUENCE [LARGE SCALE GENOMIC DNA]</scope>
    <source>
        <strain evidence="3 4">KACC14197</strain>
    </source>
</reference>
<proteinExistence type="inferred from homology"/>
<gene>
    <name evidence="3" type="ORF">WMW72_25750</name>
</gene>
<dbReference type="Gene3D" id="3.40.50.720">
    <property type="entry name" value="NAD(P)-binding Rossmann-like Domain"/>
    <property type="match status" value="1"/>
</dbReference>
<organism evidence="3 4">
    <name type="scientific">Paenibacillus filicis</name>
    <dbReference type="NCBI Taxonomy" id="669464"/>
    <lineage>
        <taxon>Bacteria</taxon>
        <taxon>Bacillati</taxon>
        <taxon>Bacillota</taxon>
        <taxon>Bacilli</taxon>
        <taxon>Bacillales</taxon>
        <taxon>Paenibacillaceae</taxon>
        <taxon>Paenibacillus</taxon>
    </lineage>
</organism>
<dbReference type="PRINTS" id="PR00081">
    <property type="entry name" value="GDHRDH"/>
</dbReference>
<dbReference type="SUPFAM" id="SSF51735">
    <property type="entry name" value="NAD(P)-binding Rossmann-fold domains"/>
    <property type="match status" value="1"/>
</dbReference>
<name>A0ABU9DR34_9BACL</name>
<evidence type="ECO:0000313" key="4">
    <source>
        <dbReference type="Proteomes" id="UP001469365"/>
    </source>
</evidence>
<evidence type="ECO:0000256" key="2">
    <source>
        <dbReference type="ARBA" id="ARBA00023002"/>
    </source>
</evidence>
<comment type="similarity">
    <text evidence="1">Belongs to the short-chain dehydrogenases/reductases (SDR) family.</text>
</comment>
<dbReference type="Proteomes" id="UP001469365">
    <property type="component" value="Unassembled WGS sequence"/>
</dbReference>
<dbReference type="PANTHER" id="PTHR24320:SF148">
    <property type="entry name" value="NAD(P)-BINDING ROSSMANN-FOLD SUPERFAMILY PROTEIN"/>
    <property type="match status" value="1"/>
</dbReference>
<dbReference type="RefSeq" id="WP_341418451.1">
    <property type="nucleotide sequence ID" value="NZ_JBBPCC010000020.1"/>
</dbReference>
<comment type="caution">
    <text evidence="3">The sequence shown here is derived from an EMBL/GenBank/DDBJ whole genome shotgun (WGS) entry which is preliminary data.</text>
</comment>
<dbReference type="Pfam" id="PF00106">
    <property type="entry name" value="adh_short"/>
    <property type="match status" value="1"/>
</dbReference>
<keyword evidence="4" id="KW-1185">Reference proteome</keyword>
<evidence type="ECO:0000256" key="1">
    <source>
        <dbReference type="ARBA" id="ARBA00006484"/>
    </source>
</evidence>
<protein>
    <submittedName>
        <fullName evidence="3">SDR family NAD(P)-dependent oxidoreductase</fullName>
    </submittedName>
</protein>
<dbReference type="InterPro" id="IPR002347">
    <property type="entry name" value="SDR_fam"/>
</dbReference>
<evidence type="ECO:0000313" key="3">
    <source>
        <dbReference type="EMBL" id="MEK8131317.1"/>
    </source>
</evidence>
<dbReference type="InterPro" id="IPR036291">
    <property type="entry name" value="NAD(P)-bd_dom_sf"/>
</dbReference>
<keyword evidence="2" id="KW-0560">Oxidoreductase</keyword>
<dbReference type="EMBL" id="JBBPCC010000020">
    <property type="protein sequence ID" value="MEK8131317.1"/>
    <property type="molecule type" value="Genomic_DNA"/>
</dbReference>
<accession>A0ABU9DR34</accession>
<dbReference type="PANTHER" id="PTHR24320">
    <property type="entry name" value="RETINOL DEHYDROGENASE"/>
    <property type="match status" value="1"/>
</dbReference>